<sequence>MQKETIRGALPRLKPRFGVLPGRIERDRTKYTRNSKYKEYNT</sequence>
<dbReference type="RefSeq" id="WP_269319616.1">
    <property type="nucleotide sequence ID" value="NZ_CCCS020000035.1"/>
</dbReference>
<name>A0A060UPW8_9PROT</name>
<dbReference type="AlphaFoldDB" id="A0A060UPW8"/>
<protein>
    <submittedName>
        <fullName evidence="1">Uncharacterized protein</fullName>
    </submittedName>
</protein>
<gene>
    <name evidence="1" type="ORF">AFERRI_400443</name>
</gene>
<organism evidence="1">
    <name type="scientific">Acidithiobacillus ferrivorans</name>
    <dbReference type="NCBI Taxonomy" id="160808"/>
    <lineage>
        <taxon>Bacteria</taxon>
        <taxon>Pseudomonadati</taxon>
        <taxon>Pseudomonadota</taxon>
        <taxon>Acidithiobacillia</taxon>
        <taxon>Acidithiobacillales</taxon>
        <taxon>Acidithiobacillaceae</taxon>
        <taxon>Acidithiobacillus</taxon>
    </lineage>
</organism>
<evidence type="ECO:0000313" key="1">
    <source>
        <dbReference type="EMBL" id="CDQ10662.1"/>
    </source>
</evidence>
<comment type="caution">
    <text evidence="1">The sequence shown here is derived from an EMBL/GenBank/DDBJ whole genome shotgun (WGS) entry which is preliminary data.</text>
</comment>
<reference evidence="1" key="2">
    <citation type="submission" date="2014-07" db="EMBL/GenBank/DDBJ databases">
        <title>Initial genome analysis of the psychrotolerant acidophile Acidithiobacillus ferrivorans CF27: insights into iron and sulfur oxidation pathways and into biofilm formation.</title>
        <authorList>
            <person name="Talla E."/>
            <person name="Hedrich S."/>
            <person name="Mangenot S."/>
            <person name="Ji B."/>
            <person name="Johnson D.B."/>
            <person name="Barbe V."/>
            <person name="Bonnefoy V."/>
        </authorList>
    </citation>
    <scope>NUCLEOTIDE SEQUENCE [LARGE SCALE GENOMIC DNA]</scope>
    <source>
        <strain evidence="1">CF27</strain>
    </source>
</reference>
<dbReference type="EMBL" id="CCCS020000035">
    <property type="protein sequence ID" value="CDQ10662.1"/>
    <property type="molecule type" value="Genomic_DNA"/>
</dbReference>
<accession>A0A060UPW8</accession>
<reference evidence="1" key="1">
    <citation type="submission" date="2014-03" db="EMBL/GenBank/DDBJ databases">
        <authorList>
            <person name="Genoscope - CEA"/>
        </authorList>
    </citation>
    <scope>NUCLEOTIDE SEQUENCE [LARGE SCALE GENOMIC DNA]</scope>
    <source>
        <strain evidence="1">CF27</strain>
    </source>
</reference>
<proteinExistence type="predicted"/>